<name>A0A1M4BKV7_9ACTN</name>
<dbReference type="RefSeq" id="WP_225267154.1">
    <property type="nucleotide sequence ID" value="NZ_CP084058.1"/>
</dbReference>
<dbReference type="EMBL" id="LT559120">
    <property type="protein sequence ID" value="SAP16277.1"/>
    <property type="molecule type" value="Genomic_DNA"/>
</dbReference>
<protein>
    <submittedName>
        <fullName evidence="1">Uncharacterized protein</fullName>
    </submittedName>
</protein>
<proteinExistence type="predicted"/>
<accession>A0A1M4BKV7</accession>
<evidence type="ECO:0000313" key="1">
    <source>
        <dbReference type="EMBL" id="SAP16277.1"/>
    </source>
</evidence>
<gene>
    <name evidence="1" type="ORF">BN4615_P10940</name>
</gene>
<reference evidence="1" key="1">
    <citation type="submission" date="2016-04" db="EMBL/GenBank/DDBJ databases">
        <authorList>
            <person name="Evans L.H."/>
            <person name="Alamgir A."/>
            <person name="Owens N."/>
            <person name="Weber N.D."/>
            <person name="Virtaneva K."/>
            <person name="Barbian K."/>
            <person name="Babar A."/>
            <person name="Rosenke K."/>
        </authorList>
    </citation>
    <scope>NUCLEOTIDE SEQUENCE</scope>
    <source>
        <strain evidence="1">Nono1</strain>
    </source>
</reference>
<sequence length="65" mass="7160">MAEARWIWVSLPWATFALVVSGGRIVDAAPIARKSIGCDERQVAAYYRSKGATFVPLPPLDQARE</sequence>
<organism evidence="1">
    <name type="scientific">Nonomuraea gerenzanensis</name>
    <dbReference type="NCBI Taxonomy" id="93944"/>
    <lineage>
        <taxon>Bacteria</taxon>
        <taxon>Bacillati</taxon>
        <taxon>Actinomycetota</taxon>
        <taxon>Actinomycetes</taxon>
        <taxon>Streptosporangiales</taxon>
        <taxon>Streptosporangiaceae</taxon>
        <taxon>Nonomuraea</taxon>
    </lineage>
</organism>
<dbReference type="AlphaFoldDB" id="A0A1M4BKV7"/>